<evidence type="ECO:0000313" key="1">
    <source>
        <dbReference type="EMBL" id="RIA86905.1"/>
    </source>
</evidence>
<sequence>MKCPICYKPYKRQIALDNHIKTIKEANNKKPGVYWLLPEAISEIKAEIVYKIKSKLKQHARYTGSYRVKVNCTERAYNILSQIFNDVNWGVKQK</sequence>
<dbReference type="AlphaFoldDB" id="A0A397SSA0"/>
<accession>A0A397SSA0</accession>
<protein>
    <recommendedName>
        <fullName evidence="3">C2H2-type domain-containing protein</fullName>
    </recommendedName>
</protein>
<dbReference type="Proteomes" id="UP000265703">
    <property type="component" value="Unassembled WGS sequence"/>
</dbReference>
<reference evidence="1 2" key="1">
    <citation type="submission" date="2018-06" db="EMBL/GenBank/DDBJ databases">
        <title>Comparative genomics reveals the genomic features of Rhizophagus irregularis, R. cerebriforme, R. diaphanum and Gigaspora rosea, and their symbiotic lifestyle signature.</title>
        <authorList>
            <person name="Morin E."/>
            <person name="San Clemente H."/>
            <person name="Chen E.C.H."/>
            <person name="De La Providencia I."/>
            <person name="Hainaut M."/>
            <person name="Kuo A."/>
            <person name="Kohler A."/>
            <person name="Murat C."/>
            <person name="Tang N."/>
            <person name="Roy S."/>
            <person name="Loubradou J."/>
            <person name="Henrissat B."/>
            <person name="Grigoriev I.V."/>
            <person name="Corradi N."/>
            <person name="Roux C."/>
            <person name="Martin F.M."/>
        </authorList>
    </citation>
    <scope>NUCLEOTIDE SEQUENCE [LARGE SCALE GENOMIC DNA]</scope>
    <source>
        <strain evidence="1 2">DAOM 227022</strain>
    </source>
</reference>
<comment type="caution">
    <text evidence="1">The sequence shown here is derived from an EMBL/GenBank/DDBJ whole genome shotgun (WGS) entry which is preliminary data.</text>
</comment>
<proteinExistence type="predicted"/>
<dbReference type="EMBL" id="QKYT01000337">
    <property type="protein sequence ID" value="RIA86905.1"/>
    <property type="molecule type" value="Genomic_DNA"/>
</dbReference>
<dbReference type="OrthoDB" id="2407634at2759"/>
<evidence type="ECO:0000313" key="2">
    <source>
        <dbReference type="Proteomes" id="UP000265703"/>
    </source>
</evidence>
<organism evidence="1 2">
    <name type="scientific">Glomus cerebriforme</name>
    <dbReference type="NCBI Taxonomy" id="658196"/>
    <lineage>
        <taxon>Eukaryota</taxon>
        <taxon>Fungi</taxon>
        <taxon>Fungi incertae sedis</taxon>
        <taxon>Mucoromycota</taxon>
        <taxon>Glomeromycotina</taxon>
        <taxon>Glomeromycetes</taxon>
        <taxon>Glomerales</taxon>
        <taxon>Glomeraceae</taxon>
        <taxon>Glomus</taxon>
    </lineage>
</organism>
<evidence type="ECO:0008006" key="3">
    <source>
        <dbReference type="Google" id="ProtNLM"/>
    </source>
</evidence>
<gene>
    <name evidence="1" type="ORF">C1645_828550</name>
</gene>
<keyword evidence="2" id="KW-1185">Reference proteome</keyword>
<name>A0A397SSA0_9GLOM</name>